<dbReference type="AlphaFoldDB" id="A0A318JQ64"/>
<evidence type="ECO:0000256" key="1">
    <source>
        <dbReference type="SAM" id="MobiDB-lite"/>
    </source>
</evidence>
<evidence type="ECO:0000313" key="2">
    <source>
        <dbReference type="EMBL" id="PXX55616.1"/>
    </source>
</evidence>
<accession>A0A318JQ64</accession>
<proteinExistence type="predicted"/>
<feature type="compositionally biased region" description="Low complexity" evidence="1">
    <location>
        <begin position="145"/>
        <end position="163"/>
    </location>
</feature>
<evidence type="ECO:0000313" key="3">
    <source>
        <dbReference type="Proteomes" id="UP000247569"/>
    </source>
</evidence>
<feature type="region of interest" description="Disordered" evidence="1">
    <location>
        <begin position="132"/>
        <end position="163"/>
    </location>
</feature>
<reference evidence="2 3" key="1">
    <citation type="submission" date="2018-05" db="EMBL/GenBank/DDBJ databases">
        <title>Genomic Encyclopedia of Type Strains, Phase IV (KMG-IV): sequencing the most valuable type-strain genomes for metagenomic binning, comparative biology and taxonomic classification.</title>
        <authorList>
            <person name="Goeker M."/>
        </authorList>
    </citation>
    <scope>NUCLEOTIDE SEQUENCE [LARGE SCALE GENOMIC DNA]</scope>
    <source>
        <strain evidence="2 3">DSM 44704</strain>
    </source>
</reference>
<organism evidence="2 3">
    <name type="scientific">Nocardia tenerifensis</name>
    <dbReference type="NCBI Taxonomy" id="228006"/>
    <lineage>
        <taxon>Bacteria</taxon>
        <taxon>Bacillati</taxon>
        <taxon>Actinomycetota</taxon>
        <taxon>Actinomycetes</taxon>
        <taxon>Mycobacteriales</taxon>
        <taxon>Nocardiaceae</taxon>
        <taxon>Nocardia</taxon>
    </lineage>
</organism>
<protein>
    <submittedName>
        <fullName evidence="2">Uncharacterized protein</fullName>
    </submittedName>
</protein>
<name>A0A318JQ64_9NOCA</name>
<gene>
    <name evidence="2" type="ORF">DFR70_12185</name>
</gene>
<comment type="caution">
    <text evidence="2">The sequence shown here is derived from an EMBL/GenBank/DDBJ whole genome shotgun (WGS) entry which is preliminary data.</text>
</comment>
<dbReference type="Proteomes" id="UP000247569">
    <property type="component" value="Unassembled WGS sequence"/>
</dbReference>
<feature type="compositionally biased region" description="Low complexity" evidence="1">
    <location>
        <begin position="1"/>
        <end position="15"/>
    </location>
</feature>
<feature type="region of interest" description="Disordered" evidence="1">
    <location>
        <begin position="1"/>
        <end position="48"/>
    </location>
</feature>
<dbReference type="EMBL" id="QJKF01000021">
    <property type="protein sequence ID" value="PXX55616.1"/>
    <property type="molecule type" value="Genomic_DNA"/>
</dbReference>
<keyword evidence="3" id="KW-1185">Reference proteome</keyword>
<sequence>MRIAGPAANGTANTTRCAPRASAGAGRVGGGTGGQAVVDDHHGGPGQRRARATTAVYGGAAVQLVVLLADHRRPFGLGNQCARDHVVIEGTHPVLAHRTEDQPRPTRHDQLGHHRDIETDAEHARDLVGQANPAARDTQDHHLGSSRSSLRSTYLVVSDSADP</sequence>